<dbReference type="AlphaFoldDB" id="A0A3B0WLN7"/>
<dbReference type="EMBL" id="UOFE01000017">
    <property type="protein sequence ID" value="VAW51497.1"/>
    <property type="molecule type" value="Genomic_DNA"/>
</dbReference>
<organism evidence="1">
    <name type="scientific">hydrothermal vent metagenome</name>
    <dbReference type="NCBI Taxonomy" id="652676"/>
    <lineage>
        <taxon>unclassified sequences</taxon>
        <taxon>metagenomes</taxon>
        <taxon>ecological metagenomes</taxon>
    </lineage>
</organism>
<sequence>MRRSQQYLTLCLLTMLLAACSGTSKKPLPVSITSPDNFLNQGVSQHNNNDYPIAIRLFKKALKQYRSIDNQSGIAISCMNIAKSYMASNHNNAAQQYLNKASSIINAAQLKKLEDHLNLLKSSLAIKNQSYAQAIQLLKILLVSKNTNIKLAALKNRTLISFNQQDENRQSWLNEYKILQSENSLNTNSHLARILRFEAELTDSESKKVALLTQSLSVSRKLANRTAIAANLTQWANLDVQKKRFKEAEDKLLRALFIRHQIGDKENSLALLKQLNLIYMESNNYKQTYAKIWIEKLTQDQLIDWDQLFSKFETYPKYP</sequence>
<gene>
    <name evidence="1" type="ORF">MNBD_GAMMA05-2093</name>
</gene>
<name>A0A3B0WLN7_9ZZZZ</name>
<dbReference type="InterPro" id="IPR011990">
    <property type="entry name" value="TPR-like_helical_dom_sf"/>
</dbReference>
<protein>
    <submittedName>
        <fullName evidence="1">Uncharacterized protein</fullName>
    </submittedName>
</protein>
<dbReference type="PROSITE" id="PS51257">
    <property type="entry name" value="PROKAR_LIPOPROTEIN"/>
    <property type="match status" value="1"/>
</dbReference>
<dbReference type="Gene3D" id="1.25.40.10">
    <property type="entry name" value="Tetratricopeptide repeat domain"/>
    <property type="match status" value="2"/>
</dbReference>
<proteinExistence type="predicted"/>
<accession>A0A3B0WLN7</accession>
<dbReference type="SUPFAM" id="SSF48452">
    <property type="entry name" value="TPR-like"/>
    <property type="match status" value="1"/>
</dbReference>
<evidence type="ECO:0000313" key="1">
    <source>
        <dbReference type="EMBL" id="VAW51497.1"/>
    </source>
</evidence>
<reference evidence="1" key="1">
    <citation type="submission" date="2018-06" db="EMBL/GenBank/DDBJ databases">
        <authorList>
            <person name="Zhirakovskaya E."/>
        </authorList>
    </citation>
    <scope>NUCLEOTIDE SEQUENCE</scope>
</reference>